<proteinExistence type="predicted"/>
<dbReference type="PANTHER" id="PTHR30086">
    <property type="entry name" value="ARGININE EXPORTER PROTEIN ARGO"/>
    <property type="match status" value="1"/>
</dbReference>
<feature type="transmembrane region" description="Helical" evidence="6">
    <location>
        <begin position="6"/>
        <end position="27"/>
    </location>
</feature>
<evidence type="ECO:0000313" key="8">
    <source>
        <dbReference type="Proteomes" id="UP000647133"/>
    </source>
</evidence>
<comment type="subcellular location">
    <subcellularLocation>
        <location evidence="1">Cell membrane</location>
        <topology evidence="1">Multi-pass membrane protein</topology>
    </subcellularLocation>
</comment>
<keyword evidence="5 6" id="KW-0472">Membrane</keyword>
<feature type="transmembrane region" description="Helical" evidence="6">
    <location>
        <begin position="72"/>
        <end position="90"/>
    </location>
</feature>
<organism evidence="7 8">
    <name type="scientific">Echinicola arenosa</name>
    <dbReference type="NCBI Taxonomy" id="2774144"/>
    <lineage>
        <taxon>Bacteria</taxon>
        <taxon>Pseudomonadati</taxon>
        <taxon>Bacteroidota</taxon>
        <taxon>Cytophagia</taxon>
        <taxon>Cytophagales</taxon>
        <taxon>Cyclobacteriaceae</taxon>
        <taxon>Echinicola</taxon>
    </lineage>
</organism>
<keyword evidence="3 6" id="KW-0812">Transmembrane</keyword>
<keyword evidence="8" id="KW-1185">Reference proteome</keyword>
<name>A0ABR9AIK0_9BACT</name>
<keyword evidence="2" id="KW-1003">Cell membrane</keyword>
<evidence type="ECO:0000256" key="1">
    <source>
        <dbReference type="ARBA" id="ARBA00004651"/>
    </source>
</evidence>
<evidence type="ECO:0000313" key="7">
    <source>
        <dbReference type="EMBL" id="MBD8487683.1"/>
    </source>
</evidence>
<feature type="transmembrane region" description="Helical" evidence="6">
    <location>
        <begin position="118"/>
        <end position="138"/>
    </location>
</feature>
<protein>
    <submittedName>
        <fullName evidence="7">LysE family transporter</fullName>
    </submittedName>
</protein>
<evidence type="ECO:0000256" key="3">
    <source>
        <dbReference type="ARBA" id="ARBA00022692"/>
    </source>
</evidence>
<feature type="transmembrane region" description="Helical" evidence="6">
    <location>
        <begin position="39"/>
        <end position="60"/>
    </location>
</feature>
<dbReference type="Pfam" id="PF01810">
    <property type="entry name" value="LysE"/>
    <property type="match status" value="1"/>
</dbReference>
<dbReference type="EMBL" id="JACYTQ010000001">
    <property type="protein sequence ID" value="MBD8487683.1"/>
    <property type="molecule type" value="Genomic_DNA"/>
</dbReference>
<comment type="caution">
    <text evidence="7">The sequence shown here is derived from an EMBL/GenBank/DDBJ whole genome shotgun (WGS) entry which is preliminary data.</text>
</comment>
<dbReference type="PANTHER" id="PTHR30086:SF20">
    <property type="entry name" value="ARGININE EXPORTER PROTEIN ARGO-RELATED"/>
    <property type="match status" value="1"/>
</dbReference>
<accession>A0ABR9AIK0</accession>
<feature type="transmembrane region" description="Helical" evidence="6">
    <location>
        <begin position="150"/>
        <end position="170"/>
    </location>
</feature>
<dbReference type="InterPro" id="IPR001123">
    <property type="entry name" value="LeuE-type"/>
</dbReference>
<dbReference type="Proteomes" id="UP000647133">
    <property type="component" value="Unassembled WGS sequence"/>
</dbReference>
<gene>
    <name evidence="7" type="ORF">IFO69_02870</name>
</gene>
<evidence type="ECO:0000256" key="5">
    <source>
        <dbReference type="ARBA" id="ARBA00023136"/>
    </source>
</evidence>
<evidence type="ECO:0000256" key="4">
    <source>
        <dbReference type="ARBA" id="ARBA00022989"/>
    </source>
</evidence>
<feature type="transmembrane region" description="Helical" evidence="6">
    <location>
        <begin position="182"/>
        <end position="202"/>
    </location>
</feature>
<evidence type="ECO:0000256" key="6">
    <source>
        <dbReference type="SAM" id="Phobius"/>
    </source>
</evidence>
<keyword evidence="4 6" id="KW-1133">Transmembrane helix</keyword>
<evidence type="ECO:0000256" key="2">
    <source>
        <dbReference type="ARBA" id="ARBA00022475"/>
    </source>
</evidence>
<sequence>MGISLLEGIGMGLVLSMIVGPVFFALIQNSIENGFRHSVFMALGILLSDSIYVLISYFGVSYLTNNPFFKAGLGYVGGAIMIGFGIVSFVKKGTPRPNSGGLPVQETPKRRRGFIKGLSLNGVNPFVFLFWISVAGLVQLRTRYTPIDIFLYYLGVLLTVFSIDLVKAYIAKKLSKFITPKLMLNMNRIVAVVLVVFGVRLLKFAIEQSV</sequence>
<reference evidence="7 8" key="1">
    <citation type="submission" date="2020-09" db="EMBL/GenBank/DDBJ databases">
        <title>Echinicola sp. CAU 1574 isolated from sand of Sido Beach.</title>
        <authorList>
            <person name="Kim W."/>
        </authorList>
    </citation>
    <scope>NUCLEOTIDE SEQUENCE [LARGE SCALE GENOMIC DNA]</scope>
    <source>
        <strain evidence="7 8">CAU 1574</strain>
    </source>
</reference>